<comment type="caution">
    <text evidence="2">The sequence shown here is derived from an EMBL/GenBank/DDBJ whole genome shotgun (WGS) entry which is preliminary data.</text>
</comment>
<dbReference type="InterPro" id="IPR023869">
    <property type="entry name" value="tRNA_Adeno_NH3ase_assoc_put"/>
</dbReference>
<dbReference type="NCBIfam" id="TIGR03941">
    <property type="entry name" value="tRNA_deam_assoc"/>
    <property type="match status" value="1"/>
</dbReference>
<dbReference type="AlphaFoldDB" id="A0A919JEG4"/>
<sequence length="178" mass="19018">MGGFVSTFAAAVARGKNGWTASELELTGAADLDEVVDRLRDAEPDAELSLLFVEADDQYLVILRLDEVEDVRVFCSDSAYGDESRLGALLLADVETPALELDELAAPRPAADEEEEDRPAADPDADPVGDVELLADLGISSHRLLTLCGLEGMLPADVTAEICQTLGCGDELEELREV</sequence>
<evidence type="ECO:0008006" key="4">
    <source>
        <dbReference type="Google" id="ProtNLM"/>
    </source>
</evidence>
<evidence type="ECO:0000313" key="2">
    <source>
        <dbReference type="EMBL" id="GIE49514.1"/>
    </source>
</evidence>
<feature type="compositionally biased region" description="Acidic residues" evidence="1">
    <location>
        <begin position="112"/>
        <end position="127"/>
    </location>
</feature>
<protein>
    <recommendedName>
        <fullName evidence="4">tRNA adenosine deaminase-associated protein</fullName>
    </recommendedName>
</protein>
<dbReference type="EMBL" id="BOMQ01000036">
    <property type="protein sequence ID" value="GIE49514.1"/>
    <property type="molecule type" value="Genomic_DNA"/>
</dbReference>
<proteinExistence type="predicted"/>
<feature type="region of interest" description="Disordered" evidence="1">
    <location>
        <begin position="104"/>
        <end position="127"/>
    </location>
</feature>
<evidence type="ECO:0000313" key="3">
    <source>
        <dbReference type="Proteomes" id="UP000647172"/>
    </source>
</evidence>
<reference evidence="2" key="1">
    <citation type="submission" date="2021-01" db="EMBL/GenBank/DDBJ databases">
        <title>Whole genome shotgun sequence of Actinoplanes nipponensis NBRC 14063.</title>
        <authorList>
            <person name="Komaki H."/>
            <person name="Tamura T."/>
        </authorList>
    </citation>
    <scope>NUCLEOTIDE SEQUENCE</scope>
    <source>
        <strain evidence="2">NBRC 14063</strain>
    </source>
</reference>
<name>A0A919JEG4_9ACTN</name>
<keyword evidence="3" id="KW-1185">Reference proteome</keyword>
<accession>A0A919JEG4</accession>
<dbReference type="Proteomes" id="UP000647172">
    <property type="component" value="Unassembled WGS sequence"/>
</dbReference>
<organism evidence="2 3">
    <name type="scientific">Actinoplanes nipponensis</name>
    <dbReference type="NCBI Taxonomy" id="135950"/>
    <lineage>
        <taxon>Bacteria</taxon>
        <taxon>Bacillati</taxon>
        <taxon>Actinomycetota</taxon>
        <taxon>Actinomycetes</taxon>
        <taxon>Micromonosporales</taxon>
        <taxon>Micromonosporaceae</taxon>
        <taxon>Actinoplanes</taxon>
    </lineage>
</organism>
<evidence type="ECO:0000256" key="1">
    <source>
        <dbReference type="SAM" id="MobiDB-lite"/>
    </source>
</evidence>
<gene>
    <name evidence="2" type="ORF">Ani05nite_30480</name>
</gene>